<dbReference type="Proteomes" id="UP001172102">
    <property type="component" value="Unassembled WGS sequence"/>
</dbReference>
<evidence type="ECO:0000313" key="1">
    <source>
        <dbReference type="EMBL" id="KAK0720704.1"/>
    </source>
</evidence>
<dbReference type="EMBL" id="JAUKUA010000003">
    <property type="protein sequence ID" value="KAK0720704.1"/>
    <property type="molecule type" value="Genomic_DNA"/>
</dbReference>
<comment type="caution">
    <text evidence="1">The sequence shown here is derived from an EMBL/GenBank/DDBJ whole genome shotgun (WGS) entry which is preliminary data.</text>
</comment>
<dbReference type="AlphaFoldDB" id="A0AA40ARL4"/>
<reference evidence="1" key="1">
    <citation type="submission" date="2023-06" db="EMBL/GenBank/DDBJ databases">
        <title>Genome-scale phylogeny and comparative genomics of the fungal order Sordariales.</title>
        <authorList>
            <consortium name="Lawrence Berkeley National Laboratory"/>
            <person name="Hensen N."/>
            <person name="Bonometti L."/>
            <person name="Westerberg I."/>
            <person name="Brannstrom I.O."/>
            <person name="Guillou S."/>
            <person name="Cros-Aarteil S."/>
            <person name="Calhoun S."/>
            <person name="Haridas S."/>
            <person name="Kuo A."/>
            <person name="Mondo S."/>
            <person name="Pangilinan J."/>
            <person name="Riley R."/>
            <person name="Labutti K."/>
            <person name="Andreopoulos B."/>
            <person name="Lipzen A."/>
            <person name="Chen C."/>
            <person name="Yanf M."/>
            <person name="Daum C."/>
            <person name="Ng V."/>
            <person name="Clum A."/>
            <person name="Steindorff A."/>
            <person name="Ohm R."/>
            <person name="Martin F."/>
            <person name="Silar P."/>
            <person name="Natvig D."/>
            <person name="Lalanne C."/>
            <person name="Gautier V."/>
            <person name="Ament-Velasquez S.L."/>
            <person name="Kruys A."/>
            <person name="Hutchinson M.I."/>
            <person name="Powell A.J."/>
            <person name="Barry K."/>
            <person name="Miller A.N."/>
            <person name="Grigoriev I.V."/>
            <person name="Debuchy R."/>
            <person name="Gladieux P."/>
            <person name="Thoren M.H."/>
            <person name="Johannesson H."/>
        </authorList>
    </citation>
    <scope>NUCLEOTIDE SEQUENCE</scope>
    <source>
        <strain evidence="1">SMH4607-1</strain>
    </source>
</reference>
<sequence length="250" mass="28369">MEHRPVPRETVRTGPTDTMAEHLGELFVGNDCPPLRLLEYPLRGFIDILRAAELVGIPIKARHHCTMYRYLFNLVQAWMSTKPKKRYQLLNDFPNCFKRSRENDASGSVGARRFSPPVLNGLIKTIMPPPDEFVILRVSTDSDTDLKLPQRIPLSPGPPLYPRPPLLPKPPLYPRPPLHQRLLLCPGMNLYYRFPSLACVALPSCRTIPRRLCRAPKSPAGWAVRGQRNGWASPRQTFCITSLKDRESGS</sequence>
<protein>
    <submittedName>
        <fullName evidence="1">Uncharacterized protein</fullName>
    </submittedName>
</protein>
<organism evidence="1 2">
    <name type="scientific">Lasiosphaeris hirsuta</name>
    <dbReference type="NCBI Taxonomy" id="260670"/>
    <lineage>
        <taxon>Eukaryota</taxon>
        <taxon>Fungi</taxon>
        <taxon>Dikarya</taxon>
        <taxon>Ascomycota</taxon>
        <taxon>Pezizomycotina</taxon>
        <taxon>Sordariomycetes</taxon>
        <taxon>Sordariomycetidae</taxon>
        <taxon>Sordariales</taxon>
        <taxon>Lasiosphaeriaceae</taxon>
        <taxon>Lasiosphaeris</taxon>
    </lineage>
</organism>
<keyword evidence="2" id="KW-1185">Reference proteome</keyword>
<accession>A0AA40ARL4</accession>
<evidence type="ECO:0000313" key="2">
    <source>
        <dbReference type="Proteomes" id="UP001172102"/>
    </source>
</evidence>
<proteinExistence type="predicted"/>
<name>A0AA40ARL4_9PEZI</name>
<gene>
    <name evidence="1" type="ORF">B0H67DRAFT_199994</name>
</gene>